<accession>A0ABD3SA80</accession>
<name>A0ABD3SA80_9LAMI</name>
<reference evidence="1 2" key="1">
    <citation type="submission" date="2024-12" db="EMBL/GenBank/DDBJ databases">
        <title>The unique morphological basis and parallel evolutionary history of personate flowers in Penstemon.</title>
        <authorList>
            <person name="Depatie T.H."/>
            <person name="Wessinger C.A."/>
        </authorList>
    </citation>
    <scope>NUCLEOTIDE SEQUENCE [LARGE SCALE GENOMIC DNA]</scope>
    <source>
        <strain evidence="1">WTNN_2</strain>
        <tissue evidence="1">Leaf</tissue>
    </source>
</reference>
<organism evidence="1 2">
    <name type="scientific">Penstemon smallii</name>
    <dbReference type="NCBI Taxonomy" id="265156"/>
    <lineage>
        <taxon>Eukaryota</taxon>
        <taxon>Viridiplantae</taxon>
        <taxon>Streptophyta</taxon>
        <taxon>Embryophyta</taxon>
        <taxon>Tracheophyta</taxon>
        <taxon>Spermatophyta</taxon>
        <taxon>Magnoliopsida</taxon>
        <taxon>eudicotyledons</taxon>
        <taxon>Gunneridae</taxon>
        <taxon>Pentapetalae</taxon>
        <taxon>asterids</taxon>
        <taxon>lamiids</taxon>
        <taxon>Lamiales</taxon>
        <taxon>Plantaginaceae</taxon>
        <taxon>Cheloneae</taxon>
        <taxon>Penstemon</taxon>
    </lineage>
</organism>
<evidence type="ECO:0000313" key="1">
    <source>
        <dbReference type="EMBL" id="KAL3821420.1"/>
    </source>
</evidence>
<protein>
    <submittedName>
        <fullName evidence="1">Uncharacterized protein</fullName>
    </submittedName>
</protein>
<dbReference type="Proteomes" id="UP001634393">
    <property type="component" value="Unassembled WGS sequence"/>
</dbReference>
<dbReference type="EMBL" id="JBJXBP010000007">
    <property type="protein sequence ID" value="KAL3821420.1"/>
    <property type="molecule type" value="Genomic_DNA"/>
</dbReference>
<evidence type="ECO:0000313" key="2">
    <source>
        <dbReference type="Proteomes" id="UP001634393"/>
    </source>
</evidence>
<comment type="caution">
    <text evidence="1">The sequence shown here is derived from an EMBL/GenBank/DDBJ whole genome shotgun (WGS) entry which is preliminary data.</text>
</comment>
<gene>
    <name evidence="1" type="ORF">ACJIZ3_007325</name>
</gene>
<dbReference type="AlphaFoldDB" id="A0ABD3SA80"/>
<sequence length="221" mass="24535">MIASVVDEIKKVRLKAKKPTWFCTFVLLGLLKAFVNTVPSKIPAKSLAQDQYFFKRRINAFCHVYSEFEHIDMPGAEAESSPEVGSSSKITAGSCTNSTPIDTLRFSPPEIPLVDSLPILSLAMCSNPSSFNKSRTLLVAFSRPTCNLRRALHVVYEYMASRRPTWDNHPGQDFEQCGFSGPTWASNCSEFSWHGVASYVIQYTLGGSIRAKVTKVGSLDR</sequence>
<proteinExistence type="predicted"/>
<keyword evidence="2" id="KW-1185">Reference proteome</keyword>